<evidence type="ECO:0000259" key="1">
    <source>
        <dbReference type="Pfam" id="PF18871"/>
    </source>
</evidence>
<evidence type="ECO:0000313" key="2">
    <source>
        <dbReference type="EMBL" id="MDX7920415.1"/>
    </source>
</evidence>
<reference evidence="2" key="1">
    <citation type="submission" date="2023-11" db="EMBL/GenBank/DDBJ databases">
        <title>WGS of Aeromonas in Northern Israel.</title>
        <authorList>
            <person name="Hershko Y."/>
        </authorList>
    </citation>
    <scope>NUCLEOTIDE SEQUENCE</scope>
    <source>
        <strain evidence="2">02297</strain>
    </source>
</reference>
<comment type="caution">
    <text evidence="2">The sequence shown here is derived from an EMBL/GenBank/DDBJ whole genome shotgun (WGS) entry which is preliminary data.</text>
</comment>
<gene>
    <name evidence="2" type="ORF">SJS82_00430</name>
</gene>
<accession>A0AAP6G8C9</accession>
<evidence type="ECO:0000313" key="3">
    <source>
        <dbReference type="Proteomes" id="UP001285835"/>
    </source>
</evidence>
<protein>
    <submittedName>
        <fullName evidence="2">HEPN/Toprim-associated domain-containing protein</fullName>
    </submittedName>
</protein>
<name>A0AAP6G8C9_AERME</name>
<dbReference type="InterPro" id="IPR041487">
    <property type="entry name" value="HEPN/Toprim-NTD1"/>
</dbReference>
<dbReference type="Pfam" id="PF18871">
    <property type="entry name" value="HEPN_Toprim_N"/>
    <property type="match status" value="1"/>
</dbReference>
<sequence length="401" mass="46644">MGDKARITINGHEVISWEDTYKKWYFIDDEKIYQVGDLYKNGTNEFIGYRSSVATIKRRLKIDGYDLRSAEIDFNETRSVWIKDIKKITDQFKNDIKSTDDVFKKHIIDKLTPVLELIKNTDFNQWFKALSKKLSQSNDSAIFTSPLDKLMSGILYGVDIKNYGVARGLFPCSQVETYAVILCELSNDEDICELDLKTIINDIKWIDFLDFDSVRSKHKTQNYIVFEESLSELIELNNNDANPLIKRMIFSSVIAAMEAFLSDTLKRSVLNRRAVQRRFVENYASFDKNMKESQIFRFMDDLDKRIISEIDKMLFHNMSVVKEIYKNVLFCDLKEDLVSKIIRYVLTRHDIVHRNGKGVDGSVLLITMEEVSGLINAVNEFVRDIDKQIIDGLLDARNDQH</sequence>
<proteinExistence type="predicted"/>
<organism evidence="2 3">
    <name type="scientific">Aeromonas media</name>
    <dbReference type="NCBI Taxonomy" id="651"/>
    <lineage>
        <taxon>Bacteria</taxon>
        <taxon>Pseudomonadati</taxon>
        <taxon>Pseudomonadota</taxon>
        <taxon>Gammaproteobacteria</taxon>
        <taxon>Aeromonadales</taxon>
        <taxon>Aeromonadaceae</taxon>
        <taxon>Aeromonas</taxon>
    </lineage>
</organism>
<feature type="domain" description="HEPN/Toprim N-terminal" evidence="1">
    <location>
        <begin position="1"/>
        <end position="201"/>
    </location>
</feature>
<dbReference type="Proteomes" id="UP001285835">
    <property type="component" value="Unassembled WGS sequence"/>
</dbReference>
<dbReference type="EMBL" id="JAWZXF010000001">
    <property type="protein sequence ID" value="MDX7920415.1"/>
    <property type="molecule type" value="Genomic_DNA"/>
</dbReference>
<dbReference type="RefSeq" id="WP_319916067.1">
    <property type="nucleotide sequence ID" value="NZ_JAWZXF010000001.1"/>
</dbReference>
<dbReference type="AlphaFoldDB" id="A0AAP6G8C9"/>